<evidence type="ECO:0000313" key="2">
    <source>
        <dbReference type="EMBL" id="MDG0790257.1"/>
    </source>
</evidence>
<dbReference type="AlphaFoldDB" id="A0A9X4KDZ1"/>
<name>A0A9X4KDZ1_9BACL</name>
<dbReference type="Proteomes" id="UP001153387">
    <property type="component" value="Unassembled WGS sequence"/>
</dbReference>
<dbReference type="EMBL" id="JAPDHZ010000002">
    <property type="protein sequence ID" value="MDG0790257.1"/>
    <property type="molecule type" value="Genomic_DNA"/>
</dbReference>
<dbReference type="GO" id="GO:0009166">
    <property type="term" value="P:nucleotide catabolic process"/>
    <property type="evidence" value="ECO:0007669"/>
    <property type="project" value="InterPro"/>
</dbReference>
<feature type="domain" description="5'-Nucleotidase C-terminal" evidence="1">
    <location>
        <begin position="35"/>
        <end position="72"/>
    </location>
</feature>
<evidence type="ECO:0000259" key="1">
    <source>
        <dbReference type="Pfam" id="PF02872"/>
    </source>
</evidence>
<dbReference type="Pfam" id="PF02872">
    <property type="entry name" value="5_nucleotid_C"/>
    <property type="match status" value="1"/>
</dbReference>
<dbReference type="SUPFAM" id="SSF55816">
    <property type="entry name" value="5'-nucleotidase (syn. UDP-sugar hydrolase), C-terminal domain"/>
    <property type="match status" value="1"/>
</dbReference>
<proteinExistence type="predicted"/>
<reference evidence="2 3" key="1">
    <citation type="submission" date="2022-10" db="EMBL/GenBank/DDBJ databases">
        <title>Comparative genomic analysis of Cohnella hashimotonis sp. nov., isolated from the International Space Station.</title>
        <authorList>
            <person name="Simpson A."/>
            <person name="Venkateswaran K."/>
        </authorList>
    </citation>
    <scope>NUCLEOTIDE SEQUENCE [LARGE SCALE GENOMIC DNA]</scope>
    <source>
        <strain evidence="2 3">DSM 18997</strain>
    </source>
</reference>
<accession>A0A9X4KDZ1</accession>
<dbReference type="InterPro" id="IPR036907">
    <property type="entry name" value="5'-Nucleotdase_C_sf"/>
</dbReference>
<sequence>MKQAFEESLLPEFIGLAFHGFGFRGKVLGRLCTDGAEVVFDPAAPPYSRVIGVRVNGEPLDEARAYTVGTLDMFTFGIGYVGLKQGRVVRYFLPEFIRDLLAEALVDHRAVADCLRPRWTERAASAAL</sequence>
<dbReference type="Gene3D" id="3.90.780.10">
    <property type="entry name" value="5'-Nucleotidase, C-terminal domain"/>
    <property type="match status" value="1"/>
</dbReference>
<dbReference type="RefSeq" id="WP_277564107.1">
    <property type="nucleotide sequence ID" value="NZ_JAPDHZ010000002.1"/>
</dbReference>
<organism evidence="2 3">
    <name type="scientific">Cohnella ginsengisoli</name>
    <dbReference type="NCBI Taxonomy" id="425004"/>
    <lineage>
        <taxon>Bacteria</taxon>
        <taxon>Bacillati</taxon>
        <taxon>Bacillota</taxon>
        <taxon>Bacilli</taxon>
        <taxon>Bacillales</taxon>
        <taxon>Paenibacillaceae</taxon>
        <taxon>Cohnella</taxon>
    </lineage>
</organism>
<dbReference type="InterPro" id="IPR008334">
    <property type="entry name" value="5'-Nucleotdase_C"/>
</dbReference>
<evidence type="ECO:0000313" key="3">
    <source>
        <dbReference type="Proteomes" id="UP001153387"/>
    </source>
</evidence>
<keyword evidence="3" id="KW-1185">Reference proteome</keyword>
<comment type="caution">
    <text evidence="2">The sequence shown here is derived from an EMBL/GenBank/DDBJ whole genome shotgun (WGS) entry which is preliminary data.</text>
</comment>
<protein>
    <submittedName>
        <fullName evidence="2">5'-nucleotidase C-terminal domain-containing protein</fullName>
    </submittedName>
</protein>
<gene>
    <name evidence="2" type="ORF">OMP38_04885</name>
</gene>
<dbReference type="GO" id="GO:0016787">
    <property type="term" value="F:hydrolase activity"/>
    <property type="evidence" value="ECO:0007669"/>
    <property type="project" value="InterPro"/>
</dbReference>